<dbReference type="InterPro" id="IPR005162">
    <property type="entry name" value="Retrotrans_gag_dom"/>
</dbReference>
<dbReference type="EMBL" id="CP144747">
    <property type="protein sequence ID" value="WVZ63661.1"/>
    <property type="molecule type" value="Genomic_DNA"/>
</dbReference>
<evidence type="ECO:0000313" key="3">
    <source>
        <dbReference type="EMBL" id="WVZ63661.1"/>
    </source>
</evidence>
<reference evidence="3 4" key="1">
    <citation type="submission" date="2024-02" db="EMBL/GenBank/DDBJ databases">
        <title>High-quality chromosome-scale genome assembly of Pensacola bahiagrass (Paspalum notatum Flugge var. saurae).</title>
        <authorList>
            <person name="Vega J.M."/>
            <person name="Podio M."/>
            <person name="Orjuela J."/>
            <person name="Siena L.A."/>
            <person name="Pessino S.C."/>
            <person name="Combes M.C."/>
            <person name="Mariac C."/>
            <person name="Albertini E."/>
            <person name="Pupilli F."/>
            <person name="Ortiz J.P.A."/>
            <person name="Leblanc O."/>
        </authorList>
    </citation>
    <scope>NUCLEOTIDE SEQUENCE [LARGE SCALE GENOMIC DNA]</scope>
    <source>
        <strain evidence="3">R1</strain>
        <tissue evidence="3">Leaf</tissue>
    </source>
</reference>
<evidence type="ECO:0000313" key="4">
    <source>
        <dbReference type="Proteomes" id="UP001341281"/>
    </source>
</evidence>
<organism evidence="3 4">
    <name type="scientific">Paspalum notatum var. saurae</name>
    <dbReference type="NCBI Taxonomy" id="547442"/>
    <lineage>
        <taxon>Eukaryota</taxon>
        <taxon>Viridiplantae</taxon>
        <taxon>Streptophyta</taxon>
        <taxon>Embryophyta</taxon>
        <taxon>Tracheophyta</taxon>
        <taxon>Spermatophyta</taxon>
        <taxon>Magnoliopsida</taxon>
        <taxon>Liliopsida</taxon>
        <taxon>Poales</taxon>
        <taxon>Poaceae</taxon>
        <taxon>PACMAD clade</taxon>
        <taxon>Panicoideae</taxon>
        <taxon>Andropogonodae</taxon>
        <taxon>Paspaleae</taxon>
        <taxon>Paspalinae</taxon>
        <taxon>Paspalum</taxon>
    </lineage>
</organism>
<sequence length="260" mass="29320">MGEAYVGMPEMVTPPETSTQGDSFLLSWLLWSLSKVKSSTCLFKSNNGAIRKRSVTLNLWHYNHQYSPLPRIPWMLMTGFGSLSPSSIYARLTEQQKARFAAQCLHGPSGAWCVSFLAMQPAGHQVSWDEFRVAFRAHYLPPSLIELKQWEFRALQQGDMSVLEYMQAFIRLSQYSPEDVGTDPRRAARLLEGFDPTLLTHLGRRYDSFHRIGRRRHRHGASPQSGPRGSAEEKTCKHTSVGFILAATGRASPTAAHLLR</sequence>
<dbReference type="Pfam" id="PF03732">
    <property type="entry name" value="Retrotrans_gag"/>
    <property type="match status" value="1"/>
</dbReference>
<dbReference type="Proteomes" id="UP001341281">
    <property type="component" value="Chromosome 03"/>
</dbReference>
<gene>
    <name evidence="3" type="ORF">U9M48_013275</name>
</gene>
<protein>
    <recommendedName>
        <fullName evidence="2">Retrotransposon gag domain-containing protein</fullName>
    </recommendedName>
</protein>
<evidence type="ECO:0000259" key="2">
    <source>
        <dbReference type="Pfam" id="PF03732"/>
    </source>
</evidence>
<name>A0AAQ3SZN6_PASNO</name>
<evidence type="ECO:0000256" key="1">
    <source>
        <dbReference type="SAM" id="MobiDB-lite"/>
    </source>
</evidence>
<proteinExistence type="predicted"/>
<keyword evidence="4" id="KW-1185">Reference proteome</keyword>
<accession>A0AAQ3SZN6</accession>
<feature type="domain" description="Retrotransposon gag" evidence="2">
    <location>
        <begin position="100"/>
        <end position="194"/>
    </location>
</feature>
<dbReference type="AlphaFoldDB" id="A0AAQ3SZN6"/>
<feature type="region of interest" description="Disordered" evidence="1">
    <location>
        <begin position="213"/>
        <end position="235"/>
    </location>
</feature>